<dbReference type="Gene3D" id="3.60.21.10">
    <property type="match status" value="1"/>
</dbReference>
<dbReference type="Proteomes" id="UP000092321">
    <property type="component" value="Unassembled WGS sequence"/>
</dbReference>
<dbReference type="GO" id="GO:0004721">
    <property type="term" value="F:phosphoprotein phosphatase activity"/>
    <property type="evidence" value="ECO:0007669"/>
    <property type="project" value="TreeGrafter"/>
</dbReference>
<reference evidence="3" key="1">
    <citation type="journal article" date="2016" name="Proc. Natl. Acad. Sci. U.S.A.">
        <title>Comparative genomics of biotechnologically important yeasts.</title>
        <authorList>
            <person name="Riley R."/>
            <person name="Haridas S."/>
            <person name="Wolfe K.H."/>
            <person name="Lopes M.R."/>
            <person name="Hittinger C.T."/>
            <person name="Goeker M."/>
            <person name="Salamov A.A."/>
            <person name="Wisecaver J.H."/>
            <person name="Long T.M."/>
            <person name="Calvey C.H."/>
            <person name="Aerts A.L."/>
            <person name="Barry K.W."/>
            <person name="Choi C."/>
            <person name="Clum A."/>
            <person name="Coughlan A.Y."/>
            <person name="Deshpande S."/>
            <person name="Douglass A.P."/>
            <person name="Hanson S.J."/>
            <person name="Klenk H.-P."/>
            <person name="LaButti K.M."/>
            <person name="Lapidus A."/>
            <person name="Lindquist E.A."/>
            <person name="Lipzen A.M."/>
            <person name="Meier-Kolthoff J.P."/>
            <person name="Ohm R.A."/>
            <person name="Otillar R.P."/>
            <person name="Pangilinan J.L."/>
            <person name="Peng Y."/>
            <person name="Rokas A."/>
            <person name="Rosa C.A."/>
            <person name="Scheuner C."/>
            <person name="Sibirny A.A."/>
            <person name="Slot J.C."/>
            <person name="Stielow J.B."/>
            <person name="Sun H."/>
            <person name="Kurtzman C.P."/>
            <person name="Blackwell M."/>
            <person name="Grigoriev I.V."/>
            <person name="Jeffries T.W."/>
        </authorList>
    </citation>
    <scope>NUCLEOTIDE SEQUENCE [LARGE SCALE GENOMIC DNA]</scope>
    <source>
        <strain evidence="3">NRRL Y-1626</strain>
    </source>
</reference>
<comment type="caution">
    <text evidence="2">The sequence shown here is derived from an EMBL/GenBank/DDBJ whole genome shotgun (WGS) entry which is preliminary data.</text>
</comment>
<dbReference type="EMBL" id="LXPE01000009">
    <property type="protein sequence ID" value="OBA27360.1"/>
    <property type="molecule type" value="Genomic_DNA"/>
</dbReference>
<dbReference type="InterPro" id="IPR029052">
    <property type="entry name" value="Metallo-depent_PP-like"/>
</dbReference>
<evidence type="ECO:0000259" key="1">
    <source>
        <dbReference type="Pfam" id="PF00149"/>
    </source>
</evidence>
<dbReference type="GO" id="GO:0005737">
    <property type="term" value="C:cytoplasm"/>
    <property type="evidence" value="ECO:0007669"/>
    <property type="project" value="TreeGrafter"/>
</dbReference>
<accession>A0A1B7TF72</accession>
<dbReference type="SUPFAM" id="SSF56300">
    <property type="entry name" value="Metallo-dependent phosphatases"/>
    <property type="match status" value="1"/>
</dbReference>
<dbReference type="Pfam" id="PF00149">
    <property type="entry name" value="Metallophos"/>
    <property type="match status" value="1"/>
</dbReference>
<dbReference type="PANTHER" id="PTHR32440">
    <property type="entry name" value="PHOSPHATASE DCR2-RELATED-RELATED"/>
    <property type="match status" value="1"/>
</dbReference>
<dbReference type="PANTHER" id="PTHR32440:SF0">
    <property type="entry name" value="PHOSPHATASE DCR2-RELATED"/>
    <property type="match status" value="1"/>
</dbReference>
<evidence type="ECO:0000313" key="3">
    <source>
        <dbReference type="Proteomes" id="UP000092321"/>
    </source>
</evidence>
<feature type="non-terminal residue" evidence="2">
    <location>
        <position position="381"/>
    </location>
</feature>
<name>A0A1B7TF72_9ASCO</name>
<dbReference type="CDD" id="cd07383">
    <property type="entry name" value="MPP_Dcr2"/>
    <property type="match status" value="1"/>
</dbReference>
<evidence type="ECO:0000313" key="2">
    <source>
        <dbReference type="EMBL" id="OBA27360.1"/>
    </source>
</evidence>
<dbReference type="AlphaFoldDB" id="A0A1B7TF72"/>
<organism evidence="2 3">
    <name type="scientific">Hanseniaspora valbyensis NRRL Y-1626</name>
    <dbReference type="NCBI Taxonomy" id="766949"/>
    <lineage>
        <taxon>Eukaryota</taxon>
        <taxon>Fungi</taxon>
        <taxon>Dikarya</taxon>
        <taxon>Ascomycota</taxon>
        <taxon>Saccharomycotina</taxon>
        <taxon>Saccharomycetes</taxon>
        <taxon>Saccharomycodales</taxon>
        <taxon>Saccharomycodaceae</taxon>
        <taxon>Hanseniaspora</taxon>
    </lineage>
</organism>
<proteinExistence type="predicted"/>
<gene>
    <name evidence="2" type="ORF">HANVADRAFT_12689</name>
</gene>
<dbReference type="OrthoDB" id="783096at2759"/>
<protein>
    <submittedName>
        <fullName evidence="2">Metallo-dependent phosphatase</fullName>
    </submittedName>
</protein>
<keyword evidence="3" id="KW-1185">Reference proteome</keyword>
<feature type="domain" description="Calcineurin-like phosphoesterase" evidence="1">
    <location>
        <begin position="75"/>
        <end position="321"/>
    </location>
</feature>
<sequence>IKNIDVLFGKTCVEVRNDYSILKDVIINNNNNNGDTVEMYLSLQKSKADQTNNPTTIKNKDIVPVDVETQIDNYKIMQIADLHYAIGPGVCRDPFPQEKYGEVCEADVITDNFISKLLDNENPDFVVFTGDQIMGGLCTQDSETCLLKVVKPLIDRNIKYTFIWGNHDDEGSLSREQISEFAATLPYSYYSHQKVGKNPDKFGYGNTIIKFVDSQNEDNVLMKFFLLDSHKYSPKPKVYPGYDWIKEEQWEYLTNFNDKSDKSLNAAFYHIPLPEYKSSSLQITNGELKEGITAPKYDYGTVQTCFTENDIVFGSCGHDHVNDFCGKIDGKWLCYGGASGMGGYAGYGGFKRRVRFFDINLDTKEIQTYKRVMGDENNKLD</sequence>
<dbReference type="InterPro" id="IPR004843">
    <property type="entry name" value="Calcineurin-like_PHP"/>
</dbReference>
<feature type="non-terminal residue" evidence="2">
    <location>
        <position position="1"/>
    </location>
</feature>